<dbReference type="InterPro" id="IPR001360">
    <property type="entry name" value="Glyco_hydro_1"/>
</dbReference>
<dbReference type="PROSITE" id="PS00653">
    <property type="entry name" value="GLYCOSYL_HYDROL_F1_2"/>
    <property type="match status" value="1"/>
</dbReference>
<dbReference type="PROSITE" id="PS00572">
    <property type="entry name" value="GLYCOSYL_HYDROL_F1_1"/>
    <property type="match status" value="1"/>
</dbReference>
<protein>
    <recommendedName>
        <fullName evidence="11">Beta-glucosidase 12-like</fullName>
    </recommendedName>
</protein>
<dbReference type="PANTHER" id="PTHR10353:SF137">
    <property type="entry name" value="MYROSINASE 3-RELATED"/>
    <property type="match status" value="1"/>
</dbReference>
<dbReference type="EMBL" id="JADCNM010000003">
    <property type="protein sequence ID" value="KAG0490377.1"/>
    <property type="molecule type" value="Genomic_DNA"/>
</dbReference>
<feature type="active site" description="Nucleophile" evidence="5">
    <location>
        <position position="394"/>
    </location>
</feature>
<gene>
    <name evidence="9" type="ORF">HPP92_007240</name>
</gene>
<dbReference type="GO" id="GO:0004565">
    <property type="term" value="F:beta-galactosidase activity"/>
    <property type="evidence" value="ECO:0007669"/>
    <property type="project" value="UniProtKB-ARBA"/>
</dbReference>
<dbReference type="GO" id="GO:0008422">
    <property type="term" value="F:beta-glucosidase activity"/>
    <property type="evidence" value="ECO:0007669"/>
    <property type="project" value="UniProtKB-ARBA"/>
</dbReference>
<dbReference type="InterPro" id="IPR017853">
    <property type="entry name" value="GH"/>
</dbReference>
<dbReference type="InterPro" id="IPR018120">
    <property type="entry name" value="Glyco_hydro_1_AS"/>
</dbReference>
<accession>A0A835RQT3</accession>
<evidence type="ECO:0000256" key="8">
    <source>
        <dbReference type="SAM" id="Phobius"/>
    </source>
</evidence>
<evidence type="ECO:0000256" key="1">
    <source>
        <dbReference type="ARBA" id="ARBA00010838"/>
    </source>
</evidence>
<dbReference type="PRINTS" id="PR00131">
    <property type="entry name" value="GLHYDRLASE1"/>
</dbReference>
<keyword evidence="8" id="KW-1133">Transmembrane helix</keyword>
<dbReference type="Pfam" id="PF00232">
    <property type="entry name" value="Glyco_hydro_1"/>
    <property type="match status" value="2"/>
</dbReference>
<comment type="caution">
    <text evidence="9">The sequence shown here is derived from an EMBL/GenBank/DDBJ whole genome shotgun (WGS) entry which is preliminary data.</text>
</comment>
<sequence>MVANACSSQIKHQLPCIFMGSSAVFIVLLLLRQLIAAQGATAAVKDDIHRSDFPVDFAFGTSTSAYQVEGAYNVDGRGPSIWDSFTHLHPDGRLDGGINQKGVDFYNNLINSLLARGIQPYVTLFHWDAPQALEDKYGGFLSSKIVDDFRDYTNICFKLFGDRVKHWITLNEPMIFSVAGYALGNFAPGRCSSFISKCNGGDSATEPYIVGHHLLLSHAAAVKVYRKQYQTAQKGKIGITLVSPWLKPYYNNKIDEEAMARDLDFSFGWFMDPITQGDYPFIMRALVRERLPQFSKEEAKSLKGSFDFLGLNYYTTHYVKSVPFFSNSNVSFISDIHATDTGIRNGIPIGPAVSSPLYEILSATSGFFSYPPGLKDILLYIKDKYNSPEIYITENGVSEFNNATLTLKEALNDYKRVDFHRRHLLYLQRAIKAGVKVKGYFVWSLLDNFEWSSGYTVRFGIYFVDYKDGLKRYAKSSVYWFQKFLK</sequence>
<evidence type="ECO:0000256" key="4">
    <source>
        <dbReference type="ARBA" id="ARBA00023295"/>
    </source>
</evidence>
<name>A0A835RQT3_VANPL</name>
<reference evidence="9 10" key="1">
    <citation type="journal article" date="2020" name="Nat. Food">
        <title>A phased Vanilla planifolia genome enables genetic improvement of flavour and production.</title>
        <authorList>
            <person name="Hasing T."/>
            <person name="Tang H."/>
            <person name="Brym M."/>
            <person name="Khazi F."/>
            <person name="Huang T."/>
            <person name="Chambers A.H."/>
        </authorList>
    </citation>
    <scope>NUCLEOTIDE SEQUENCE [LARGE SCALE GENOMIC DNA]</scope>
    <source>
        <tissue evidence="9">Leaf</tissue>
    </source>
</reference>
<dbReference type="GO" id="GO:0033907">
    <property type="term" value="F:beta-D-fucosidase activity"/>
    <property type="evidence" value="ECO:0007669"/>
    <property type="project" value="UniProtKB-ARBA"/>
</dbReference>
<dbReference type="GO" id="GO:0005975">
    <property type="term" value="P:carbohydrate metabolic process"/>
    <property type="evidence" value="ECO:0007669"/>
    <property type="project" value="InterPro"/>
</dbReference>
<dbReference type="Proteomes" id="UP000639772">
    <property type="component" value="Chromosome 3"/>
</dbReference>
<evidence type="ECO:0000256" key="3">
    <source>
        <dbReference type="ARBA" id="ARBA00022801"/>
    </source>
</evidence>
<evidence type="ECO:0000313" key="9">
    <source>
        <dbReference type="EMBL" id="KAG0490377.1"/>
    </source>
</evidence>
<dbReference type="PANTHER" id="PTHR10353">
    <property type="entry name" value="GLYCOSYL HYDROLASE"/>
    <property type="match status" value="1"/>
</dbReference>
<evidence type="ECO:0000256" key="5">
    <source>
        <dbReference type="PROSITE-ProRule" id="PRU10055"/>
    </source>
</evidence>
<comment type="similarity">
    <text evidence="1 6">Belongs to the glycosyl hydrolase 1 family.</text>
</comment>
<keyword evidence="8" id="KW-0812">Transmembrane</keyword>
<evidence type="ECO:0000313" key="10">
    <source>
        <dbReference type="Proteomes" id="UP000639772"/>
    </source>
</evidence>
<evidence type="ECO:0008006" key="11">
    <source>
        <dbReference type="Google" id="ProtNLM"/>
    </source>
</evidence>
<evidence type="ECO:0000256" key="6">
    <source>
        <dbReference type="RuleBase" id="RU003690"/>
    </source>
</evidence>
<organism evidence="9 10">
    <name type="scientific">Vanilla planifolia</name>
    <name type="common">Vanilla</name>
    <dbReference type="NCBI Taxonomy" id="51239"/>
    <lineage>
        <taxon>Eukaryota</taxon>
        <taxon>Viridiplantae</taxon>
        <taxon>Streptophyta</taxon>
        <taxon>Embryophyta</taxon>
        <taxon>Tracheophyta</taxon>
        <taxon>Spermatophyta</taxon>
        <taxon>Magnoliopsida</taxon>
        <taxon>Liliopsida</taxon>
        <taxon>Asparagales</taxon>
        <taxon>Orchidaceae</taxon>
        <taxon>Vanilloideae</taxon>
        <taxon>Vanilleae</taxon>
        <taxon>Vanilla</taxon>
    </lineage>
</organism>
<dbReference type="InterPro" id="IPR033132">
    <property type="entry name" value="GH_1_N_CS"/>
</dbReference>
<proteinExistence type="inferred from homology"/>
<dbReference type="FunFam" id="3.20.20.80:FF:000020">
    <property type="entry name" value="Beta-glucosidase 12"/>
    <property type="match status" value="1"/>
</dbReference>
<keyword evidence="3 7" id="KW-0378">Hydrolase</keyword>
<keyword evidence="4 7" id="KW-0326">Glycosidase</keyword>
<feature type="transmembrane region" description="Helical" evidence="8">
    <location>
        <begin position="12"/>
        <end position="31"/>
    </location>
</feature>
<evidence type="ECO:0000256" key="2">
    <source>
        <dbReference type="ARBA" id="ARBA00022729"/>
    </source>
</evidence>
<dbReference type="Gene3D" id="3.20.20.80">
    <property type="entry name" value="Glycosidases"/>
    <property type="match status" value="1"/>
</dbReference>
<evidence type="ECO:0000256" key="7">
    <source>
        <dbReference type="RuleBase" id="RU004468"/>
    </source>
</evidence>
<keyword evidence="2" id="KW-0732">Signal</keyword>
<dbReference type="AlphaFoldDB" id="A0A835RQT3"/>
<dbReference type="OrthoDB" id="65569at2759"/>
<dbReference type="SUPFAM" id="SSF51445">
    <property type="entry name" value="(Trans)glycosidases"/>
    <property type="match status" value="1"/>
</dbReference>
<keyword evidence="8" id="KW-0472">Membrane</keyword>